<protein>
    <submittedName>
        <fullName evidence="2">Uncharacterized protein</fullName>
    </submittedName>
</protein>
<feature type="region of interest" description="Disordered" evidence="1">
    <location>
        <begin position="149"/>
        <end position="173"/>
    </location>
</feature>
<organism evidence="2 3">
    <name type="scientific">Trapa incisa</name>
    <dbReference type="NCBI Taxonomy" id="236973"/>
    <lineage>
        <taxon>Eukaryota</taxon>
        <taxon>Viridiplantae</taxon>
        <taxon>Streptophyta</taxon>
        <taxon>Embryophyta</taxon>
        <taxon>Tracheophyta</taxon>
        <taxon>Spermatophyta</taxon>
        <taxon>Magnoliopsida</taxon>
        <taxon>eudicotyledons</taxon>
        <taxon>Gunneridae</taxon>
        <taxon>Pentapetalae</taxon>
        <taxon>rosids</taxon>
        <taxon>malvids</taxon>
        <taxon>Myrtales</taxon>
        <taxon>Lythraceae</taxon>
        <taxon>Trapa</taxon>
    </lineage>
</organism>
<dbReference type="PANTHER" id="PTHR33972">
    <property type="entry name" value="EXPRESSED PROTEIN"/>
    <property type="match status" value="1"/>
</dbReference>
<gene>
    <name evidence="2" type="ORF">SAY87_007404</name>
</gene>
<keyword evidence="3" id="KW-1185">Reference proteome</keyword>
<dbReference type="Proteomes" id="UP001345219">
    <property type="component" value="Chromosome 6"/>
</dbReference>
<dbReference type="AlphaFoldDB" id="A0AAN7Q070"/>
<comment type="caution">
    <text evidence="2">The sequence shown here is derived from an EMBL/GenBank/DDBJ whole genome shotgun (WGS) entry which is preliminary data.</text>
</comment>
<name>A0AAN7Q070_9MYRT</name>
<reference evidence="2 3" key="1">
    <citation type="journal article" date="2023" name="Hortic Res">
        <title>Pangenome of water caltrop reveals structural variations and asymmetric subgenome divergence after allopolyploidization.</title>
        <authorList>
            <person name="Zhang X."/>
            <person name="Chen Y."/>
            <person name="Wang L."/>
            <person name="Yuan Y."/>
            <person name="Fang M."/>
            <person name="Shi L."/>
            <person name="Lu R."/>
            <person name="Comes H.P."/>
            <person name="Ma Y."/>
            <person name="Chen Y."/>
            <person name="Huang G."/>
            <person name="Zhou Y."/>
            <person name="Zheng Z."/>
            <person name="Qiu Y."/>
        </authorList>
    </citation>
    <scope>NUCLEOTIDE SEQUENCE [LARGE SCALE GENOMIC DNA]</scope>
    <source>
        <tissue evidence="2">Roots</tissue>
    </source>
</reference>
<evidence type="ECO:0000313" key="2">
    <source>
        <dbReference type="EMBL" id="KAK4757277.1"/>
    </source>
</evidence>
<dbReference type="PANTHER" id="PTHR33972:SF25">
    <property type="entry name" value="GENOME ASSEMBLY, CHROMOSOME: A06"/>
    <property type="match status" value="1"/>
</dbReference>
<sequence>MAIRILSRTLLRRSTIDPCAIIWPALRHGSSRSGKFIEVDLESSPSTSSSSDGEVEVLKIQKLEEAIHALLVEKLTPDWLPFIPESSFWVPPRKRPVDLVGLVHKLMKPSIEEEALNFTSTRGWPALELLSSKDGSPETAVELEVEVKANKNNVQEREHNGADNNSESKDREG</sequence>
<evidence type="ECO:0000313" key="3">
    <source>
        <dbReference type="Proteomes" id="UP001345219"/>
    </source>
</evidence>
<evidence type="ECO:0000256" key="1">
    <source>
        <dbReference type="SAM" id="MobiDB-lite"/>
    </source>
</evidence>
<accession>A0AAN7Q070</accession>
<dbReference type="EMBL" id="JAXIOK010000013">
    <property type="protein sequence ID" value="KAK4757277.1"/>
    <property type="molecule type" value="Genomic_DNA"/>
</dbReference>
<proteinExistence type="predicted"/>